<dbReference type="PROSITE" id="PS50977">
    <property type="entry name" value="HTH_TETR_2"/>
    <property type="match status" value="1"/>
</dbReference>
<accession>A0ABT9UAT4</accession>
<dbReference type="Proteomes" id="UP001229346">
    <property type="component" value="Unassembled WGS sequence"/>
</dbReference>
<feature type="domain" description="HTH tetR-type" evidence="5">
    <location>
        <begin position="11"/>
        <end position="71"/>
    </location>
</feature>
<dbReference type="EMBL" id="JAUSSU010000023">
    <property type="protein sequence ID" value="MDQ0116703.1"/>
    <property type="molecule type" value="Genomic_DNA"/>
</dbReference>
<dbReference type="InterPro" id="IPR001647">
    <property type="entry name" value="HTH_TetR"/>
</dbReference>
<sequence length="200" mass="22648">MTATDSGRTKQDLSAAILRTANHLFNEHGVECVSMHQIAKSAGIGQGTLYRRYANKGDLCMDVMKDSFERFSVEVVNDLKLQADRPVQDRLYGVVCKVIYFLETKSRFLGVMHASQLSDVQKTDFFDSPPYHFLHGIMCGLLKEAAEHELAYPIDASYVAHSYISVMSPHTHMHLRMRCGYSLADVQEQFRSTHIAPLFK</sequence>
<evidence type="ECO:0000256" key="4">
    <source>
        <dbReference type="PROSITE-ProRule" id="PRU00335"/>
    </source>
</evidence>
<evidence type="ECO:0000259" key="5">
    <source>
        <dbReference type="PROSITE" id="PS50977"/>
    </source>
</evidence>
<organism evidence="6 7">
    <name type="scientific">Paenibacillus harenae</name>
    <dbReference type="NCBI Taxonomy" id="306543"/>
    <lineage>
        <taxon>Bacteria</taxon>
        <taxon>Bacillati</taxon>
        <taxon>Bacillota</taxon>
        <taxon>Bacilli</taxon>
        <taxon>Bacillales</taxon>
        <taxon>Paenibacillaceae</taxon>
        <taxon>Paenibacillus</taxon>
    </lineage>
</organism>
<evidence type="ECO:0000313" key="7">
    <source>
        <dbReference type="Proteomes" id="UP001229346"/>
    </source>
</evidence>
<dbReference type="InterPro" id="IPR050109">
    <property type="entry name" value="HTH-type_TetR-like_transc_reg"/>
</dbReference>
<protein>
    <submittedName>
        <fullName evidence="6">AcrR family transcriptional regulator</fullName>
    </submittedName>
</protein>
<dbReference type="PRINTS" id="PR00455">
    <property type="entry name" value="HTHTETR"/>
</dbReference>
<keyword evidence="7" id="KW-1185">Reference proteome</keyword>
<comment type="caution">
    <text evidence="6">The sequence shown here is derived from an EMBL/GenBank/DDBJ whole genome shotgun (WGS) entry which is preliminary data.</text>
</comment>
<dbReference type="PANTHER" id="PTHR30055:SF234">
    <property type="entry name" value="HTH-TYPE TRANSCRIPTIONAL REGULATOR BETI"/>
    <property type="match status" value="1"/>
</dbReference>
<evidence type="ECO:0000256" key="2">
    <source>
        <dbReference type="ARBA" id="ARBA00023125"/>
    </source>
</evidence>
<dbReference type="Gene3D" id="1.10.357.10">
    <property type="entry name" value="Tetracycline Repressor, domain 2"/>
    <property type="match status" value="1"/>
</dbReference>
<evidence type="ECO:0000256" key="1">
    <source>
        <dbReference type="ARBA" id="ARBA00023015"/>
    </source>
</evidence>
<dbReference type="PANTHER" id="PTHR30055">
    <property type="entry name" value="HTH-TYPE TRANSCRIPTIONAL REGULATOR RUTR"/>
    <property type="match status" value="1"/>
</dbReference>
<keyword evidence="1" id="KW-0805">Transcription regulation</keyword>
<feature type="DNA-binding region" description="H-T-H motif" evidence="4">
    <location>
        <begin position="34"/>
        <end position="53"/>
    </location>
</feature>
<evidence type="ECO:0000256" key="3">
    <source>
        <dbReference type="ARBA" id="ARBA00023163"/>
    </source>
</evidence>
<dbReference type="RefSeq" id="WP_307210389.1">
    <property type="nucleotide sequence ID" value="NZ_JAUSSU010000023.1"/>
</dbReference>
<evidence type="ECO:0000313" key="6">
    <source>
        <dbReference type="EMBL" id="MDQ0116703.1"/>
    </source>
</evidence>
<dbReference type="SUPFAM" id="SSF46689">
    <property type="entry name" value="Homeodomain-like"/>
    <property type="match status" value="1"/>
</dbReference>
<keyword evidence="3" id="KW-0804">Transcription</keyword>
<name>A0ABT9UAT4_PAEHA</name>
<keyword evidence="2 4" id="KW-0238">DNA-binding</keyword>
<dbReference type="Pfam" id="PF00440">
    <property type="entry name" value="TetR_N"/>
    <property type="match status" value="1"/>
</dbReference>
<dbReference type="InterPro" id="IPR009057">
    <property type="entry name" value="Homeodomain-like_sf"/>
</dbReference>
<proteinExistence type="predicted"/>
<reference evidence="6 7" key="1">
    <citation type="submission" date="2023-07" db="EMBL/GenBank/DDBJ databases">
        <title>Sorghum-associated microbial communities from plants grown in Nebraska, USA.</title>
        <authorList>
            <person name="Schachtman D."/>
        </authorList>
    </citation>
    <scope>NUCLEOTIDE SEQUENCE [LARGE SCALE GENOMIC DNA]</scope>
    <source>
        <strain evidence="6 7">CC482</strain>
    </source>
</reference>
<gene>
    <name evidence="6" type="ORF">J2T15_006185</name>
</gene>